<dbReference type="EMBL" id="JACSDZ010000004">
    <property type="protein sequence ID" value="KAF7405949.1"/>
    <property type="molecule type" value="Genomic_DNA"/>
</dbReference>
<evidence type="ECO:0000313" key="3">
    <source>
        <dbReference type="Proteomes" id="UP000617340"/>
    </source>
</evidence>
<accession>A0A834NFC0</accession>
<dbReference type="Proteomes" id="UP000617340">
    <property type="component" value="Unassembled WGS sequence"/>
</dbReference>
<dbReference type="SUPFAM" id="SSF48065">
    <property type="entry name" value="DBL homology domain (DH-domain)"/>
    <property type="match status" value="1"/>
</dbReference>
<dbReference type="AlphaFoldDB" id="A0A834NFC0"/>
<dbReference type="InterPro" id="IPR035899">
    <property type="entry name" value="DBL_dom_sf"/>
</dbReference>
<feature type="domain" description="DH" evidence="1">
    <location>
        <begin position="131"/>
        <end position="368"/>
    </location>
</feature>
<reference evidence="2" key="1">
    <citation type="journal article" date="2020" name="G3 (Bethesda)">
        <title>High-Quality Assemblies for Three Invasive Social Wasps from the &lt;i&gt;Vespula&lt;/i&gt; Genus.</title>
        <authorList>
            <person name="Harrop T.W.R."/>
            <person name="Guhlin J."/>
            <person name="McLaughlin G.M."/>
            <person name="Permina E."/>
            <person name="Stockwell P."/>
            <person name="Gilligan J."/>
            <person name="Le Lec M.F."/>
            <person name="Gruber M.A.M."/>
            <person name="Quinn O."/>
            <person name="Lovegrove M."/>
            <person name="Duncan E.J."/>
            <person name="Remnant E.J."/>
            <person name="Van Eeckhoven J."/>
            <person name="Graham B."/>
            <person name="Knapp R.A."/>
            <person name="Langford K.W."/>
            <person name="Kronenberg Z."/>
            <person name="Press M.O."/>
            <person name="Eacker S.M."/>
            <person name="Wilson-Rankin E.E."/>
            <person name="Purcell J."/>
            <person name="Lester P.J."/>
            <person name="Dearden P.K."/>
        </authorList>
    </citation>
    <scope>NUCLEOTIDE SEQUENCE</scope>
    <source>
        <strain evidence="2">Linc-1</strain>
    </source>
</reference>
<proteinExistence type="predicted"/>
<sequence>MEFGGYKGTGSRVRMRRRAELGRRLTRRLSLVAKMPAAILNRANPPELRSIEITAIAPDKTQLALSASSPGAISPVVAPVLLKYRVCKPRLLLAGSRAEIDPAADVALLHGEILLIEDAARQYDPRGDIDRRYRATEKLLHAEEDYRETLCSAKELYARPLARTYPEFHDVIFQPLADLSRVSSEHCQRVSQLRITLFCFVDLTLRHDDNAGDPFGSIPNLIYAIALPTRLEKYNTPRVFESSHLTNNSDNTRNPHSRKCERYRVKDIIFNLIHKVLENWDASTFKQSDLFPNSFWKSYWEYLESYSEARRTLEELKASEDTLLHFLTLRQAAARHSPLSLLLLPKLHFVSHLFVRRTLTSFLIEFEE</sequence>
<dbReference type="GO" id="GO:0005085">
    <property type="term" value="F:guanyl-nucleotide exchange factor activity"/>
    <property type="evidence" value="ECO:0007669"/>
    <property type="project" value="InterPro"/>
</dbReference>
<gene>
    <name evidence="2" type="ORF">HZH68_005318</name>
</gene>
<dbReference type="InterPro" id="IPR000219">
    <property type="entry name" value="DH_dom"/>
</dbReference>
<organism evidence="2 3">
    <name type="scientific">Vespula germanica</name>
    <name type="common">German yellow jacket</name>
    <name type="synonym">Paravespula germanica</name>
    <dbReference type="NCBI Taxonomy" id="30212"/>
    <lineage>
        <taxon>Eukaryota</taxon>
        <taxon>Metazoa</taxon>
        <taxon>Ecdysozoa</taxon>
        <taxon>Arthropoda</taxon>
        <taxon>Hexapoda</taxon>
        <taxon>Insecta</taxon>
        <taxon>Pterygota</taxon>
        <taxon>Neoptera</taxon>
        <taxon>Endopterygota</taxon>
        <taxon>Hymenoptera</taxon>
        <taxon>Apocrita</taxon>
        <taxon>Aculeata</taxon>
        <taxon>Vespoidea</taxon>
        <taxon>Vespidae</taxon>
        <taxon>Vespinae</taxon>
        <taxon>Vespula</taxon>
    </lineage>
</organism>
<evidence type="ECO:0000313" key="2">
    <source>
        <dbReference type="EMBL" id="KAF7405949.1"/>
    </source>
</evidence>
<evidence type="ECO:0000259" key="1">
    <source>
        <dbReference type="PROSITE" id="PS50010"/>
    </source>
</evidence>
<dbReference type="Gene3D" id="1.20.900.10">
    <property type="entry name" value="Dbl homology (DH) domain"/>
    <property type="match status" value="1"/>
</dbReference>
<keyword evidence="3" id="KW-1185">Reference proteome</keyword>
<name>A0A834NFC0_VESGE</name>
<dbReference type="PROSITE" id="PS50010">
    <property type="entry name" value="DH_2"/>
    <property type="match status" value="1"/>
</dbReference>
<comment type="caution">
    <text evidence="2">The sequence shown here is derived from an EMBL/GenBank/DDBJ whole genome shotgun (WGS) entry which is preliminary data.</text>
</comment>
<protein>
    <recommendedName>
        <fullName evidence="1">DH domain-containing protein</fullName>
    </recommendedName>
</protein>